<evidence type="ECO:0000259" key="12">
    <source>
        <dbReference type="Pfam" id="PF00593"/>
    </source>
</evidence>
<proteinExistence type="inferred from homology"/>
<dbReference type="STRING" id="891968.Anamo_0161"/>
<dbReference type="Pfam" id="PF07715">
    <property type="entry name" value="Plug"/>
    <property type="match status" value="1"/>
</dbReference>
<evidence type="ECO:0000256" key="10">
    <source>
        <dbReference type="PROSITE-ProRule" id="PRU01360"/>
    </source>
</evidence>
<evidence type="ECO:0000256" key="11">
    <source>
        <dbReference type="RuleBase" id="RU003357"/>
    </source>
</evidence>
<evidence type="ECO:0000256" key="6">
    <source>
        <dbReference type="ARBA" id="ARBA00023077"/>
    </source>
</evidence>
<accession>I4BU75</accession>
<evidence type="ECO:0000256" key="7">
    <source>
        <dbReference type="ARBA" id="ARBA00023136"/>
    </source>
</evidence>
<dbReference type="InterPro" id="IPR036942">
    <property type="entry name" value="Beta-barrel_TonB_sf"/>
</dbReference>
<dbReference type="KEGG" id="amo:Anamo_0161"/>
<keyword evidence="6 11" id="KW-0798">TonB box</keyword>
<feature type="domain" description="TonB-dependent receptor plug" evidence="13">
    <location>
        <begin position="47"/>
        <end position="155"/>
    </location>
</feature>
<dbReference type="Pfam" id="PF00593">
    <property type="entry name" value="TonB_dep_Rec_b-barrel"/>
    <property type="match status" value="1"/>
</dbReference>
<dbReference type="GO" id="GO:0009279">
    <property type="term" value="C:cell outer membrane"/>
    <property type="evidence" value="ECO:0007669"/>
    <property type="project" value="UniProtKB-SubCell"/>
</dbReference>
<evidence type="ECO:0000256" key="5">
    <source>
        <dbReference type="ARBA" id="ARBA00022729"/>
    </source>
</evidence>
<evidence type="ECO:0000256" key="8">
    <source>
        <dbReference type="ARBA" id="ARBA00023170"/>
    </source>
</evidence>
<keyword evidence="15" id="KW-1185">Reference proteome</keyword>
<organism evidence="14 15">
    <name type="scientific">Acetomicrobium mobile (strain ATCC BAA-54 / DSM 13181 / JCM 12221 / NGA)</name>
    <name type="common">Anaerobaculum mobile</name>
    <dbReference type="NCBI Taxonomy" id="891968"/>
    <lineage>
        <taxon>Bacteria</taxon>
        <taxon>Thermotogati</taxon>
        <taxon>Synergistota</taxon>
        <taxon>Synergistia</taxon>
        <taxon>Synergistales</taxon>
        <taxon>Acetomicrobiaceae</taxon>
        <taxon>Acetomicrobium</taxon>
    </lineage>
</organism>
<gene>
    <name evidence="14" type="ordered locus">Anamo_0161</name>
</gene>
<dbReference type="PANTHER" id="PTHR30069:SF29">
    <property type="entry name" value="HEMOGLOBIN AND HEMOGLOBIN-HAPTOGLOBIN-BINDING PROTEIN 1-RELATED"/>
    <property type="match status" value="1"/>
</dbReference>
<dbReference type="InterPro" id="IPR037066">
    <property type="entry name" value="Plug_dom_sf"/>
</dbReference>
<dbReference type="Gene3D" id="2.40.170.20">
    <property type="entry name" value="TonB-dependent receptor, beta-barrel domain"/>
    <property type="match status" value="1"/>
</dbReference>
<dbReference type="Proteomes" id="UP000006061">
    <property type="component" value="Chromosome"/>
</dbReference>
<reference evidence="15" key="1">
    <citation type="journal article" date="2013" name="Stand. Genomic Sci.">
        <title>Complete genome sequence of the moderate thermophile Anaerobaculum mobile type strain (NGA(T)).</title>
        <authorList>
            <person name="Mavromatis K."/>
            <person name="Stackebrandt E."/>
            <person name="Held B."/>
            <person name="Lapidus A."/>
            <person name="Nolan M."/>
            <person name="Lucas S."/>
            <person name="Hammon N."/>
            <person name="Deshpande S."/>
            <person name="Cheng J.F."/>
            <person name="Tapia R."/>
            <person name="Goodwin L.A."/>
            <person name="Pitluck S."/>
            <person name="Liolios K."/>
            <person name="Pagani I."/>
            <person name="Ivanova N."/>
            <person name="Mikhailova N."/>
            <person name="Huntemann M."/>
            <person name="Pati A."/>
            <person name="Chen A."/>
            <person name="Palaniappan K."/>
            <person name="Land M."/>
            <person name="Rohde M."/>
            <person name="Spring S."/>
            <person name="Goker M."/>
            <person name="Woyke T."/>
            <person name="Detter J.C."/>
            <person name="Bristow J."/>
            <person name="Eisen J.A."/>
            <person name="Markowitz V."/>
            <person name="Hugenholtz P."/>
            <person name="Klenk H.P."/>
            <person name="Kyrpides N.C."/>
        </authorList>
    </citation>
    <scope>NUCLEOTIDE SEQUENCE</scope>
    <source>
        <strain evidence="15">ATCC BAA-54 / DSM 13181 / NGA</strain>
    </source>
</reference>
<dbReference type="GO" id="GO:0044718">
    <property type="term" value="P:siderophore transmembrane transport"/>
    <property type="evidence" value="ECO:0007669"/>
    <property type="project" value="TreeGrafter"/>
</dbReference>
<evidence type="ECO:0000259" key="13">
    <source>
        <dbReference type="Pfam" id="PF07715"/>
    </source>
</evidence>
<dbReference type="CDD" id="cd01347">
    <property type="entry name" value="ligand_gated_channel"/>
    <property type="match status" value="1"/>
</dbReference>
<evidence type="ECO:0000256" key="4">
    <source>
        <dbReference type="ARBA" id="ARBA00022692"/>
    </source>
</evidence>
<evidence type="ECO:0000256" key="1">
    <source>
        <dbReference type="ARBA" id="ARBA00004571"/>
    </source>
</evidence>
<keyword evidence="8 14" id="KW-0675">Receptor</keyword>
<dbReference type="GO" id="GO:0015344">
    <property type="term" value="F:siderophore uptake transmembrane transporter activity"/>
    <property type="evidence" value="ECO:0007669"/>
    <property type="project" value="TreeGrafter"/>
</dbReference>
<dbReference type="PANTHER" id="PTHR30069">
    <property type="entry name" value="TONB-DEPENDENT OUTER MEMBRANE RECEPTOR"/>
    <property type="match status" value="1"/>
</dbReference>
<dbReference type="AlphaFoldDB" id="I4BU75"/>
<evidence type="ECO:0000313" key="15">
    <source>
        <dbReference type="Proteomes" id="UP000006061"/>
    </source>
</evidence>
<keyword evidence="9 10" id="KW-0998">Cell outer membrane</keyword>
<keyword evidence="5" id="KW-0732">Signal</keyword>
<evidence type="ECO:0000256" key="9">
    <source>
        <dbReference type="ARBA" id="ARBA00023237"/>
    </source>
</evidence>
<dbReference type="EMBL" id="CP003198">
    <property type="protein sequence ID" value="AFM20832.1"/>
    <property type="molecule type" value="Genomic_DNA"/>
</dbReference>
<sequence precursor="true">MKSVTRFLVLIISLYASLFFARALFAQEGPVTVAPELVTGSRLAESLDEVPQATYVITADEIERSGAKTLSELLDKIPGVNTLRKNSWTQNDSVRMRGLDLEVLVLVDGVPFMPVNYDNMFTADLRSIPLESVERIEVVKGAGSALYGSMAAAGVINIITKTPDKYKTSIIAEGGSNDWRRYSASAGIKGETFDVGIRYGHREEGEVPIMYSGGRILKALDYDEDSASVNLSRGNWRFGADFGSYDSKWENYRGEVDKEEDDYKRFYLKYADLNNEVLAYAHFTDKKYISGCVLPYDYDGDVWGLEFTQRTLMEDIPLAWGIAYRHEELSASNEELGYHLSYSAERYNIAPFAQFSFALGDVLMDIGLRYENWDVDGGKDESEFTPKISFYRQDDSGKLWYLTAGKFFAMPSLYQLYAKESMTEPNPNLLPEKGYSYDLGLKDPDNKWNINLFYIKLDDKIKWEDLDRNDNIWYGKYINLSEFRSWGIEGQFEKALTSNLKWINGMTWQKPEEKTNPGDPWQKGGTPQLELYSELNYDSGPWFGSLSAHYYGKREKDGYDGPADDDFVIVDALLSYSAKNDKISLVAYNIFDKEYIVDTTGFIGPERRVYLTLEHLF</sequence>
<comment type="similarity">
    <text evidence="10 11">Belongs to the TonB-dependent receptor family.</text>
</comment>
<dbReference type="InterPro" id="IPR000531">
    <property type="entry name" value="Beta-barrel_TonB"/>
</dbReference>
<dbReference type="eggNOG" id="COG4206">
    <property type="taxonomic scope" value="Bacteria"/>
</dbReference>
<keyword evidence="2 10" id="KW-0813">Transport</keyword>
<dbReference type="SUPFAM" id="SSF56935">
    <property type="entry name" value="Porins"/>
    <property type="match status" value="1"/>
</dbReference>
<feature type="domain" description="TonB-dependent receptor-like beta-barrel" evidence="12">
    <location>
        <begin position="229"/>
        <end position="590"/>
    </location>
</feature>
<dbReference type="Gene3D" id="2.170.130.10">
    <property type="entry name" value="TonB-dependent receptor, plug domain"/>
    <property type="match status" value="1"/>
</dbReference>
<comment type="subcellular location">
    <subcellularLocation>
        <location evidence="1 10">Cell outer membrane</location>
        <topology evidence="1 10">Multi-pass membrane protein</topology>
    </subcellularLocation>
</comment>
<dbReference type="InterPro" id="IPR012910">
    <property type="entry name" value="Plug_dom"/>
</dbReference>
<name>I4BU75_ACEMN</name>
<evidence type="ECO:0000256" key="3">
    <source>
        <dbReference type="ARBA" id="ARBA00022452"/>
    </source>
</evidence>
<keyword evidence="4 10" id="KW-0812">Transmembrane</keyword>
<dbReference type="PROSITE" id="PS52016">
    <property type="entry name" value="TONB_DEPENDENT_REC_3"/>
    <property type="match status" value="1"/>
</dbReference>
<keyword evidence="3 10" id="KW-1134">Transmembrane beta strand</keyword>
<protein>
    <submittedName>
        <fullName evidence="14">Outer membrane cobalamin receptor protein</fullName>
    </submittedName>
</protein>
<evidence type="ECO:0000313" key="14">
    <source>
        <dbReference type="EMBL" id="AFM20832.1"/>
    </source>
</evidence>
<dbReference type="HOGENOM" id="CLU_008287_18_0_0"/>
<keyword evidence="7 10" id="KW-0472">Membrane</keyword>
<dbReference type="InterPro" id="IPR039426">
    <property type="entry name" value="TonB-dep_rcpt-like"/>
</dbReference>
<evidence type="ECO:0000256" key="2">
    <source>
        <dbReference type="ARBA" id="ARBA00022448"/>
    </source>
</evidence>